<dbReference type="AlphaFoldDB" id="A0A371IPV5"/>
<organism evidence="2 3">
    <name type="scientific">Romboutsia maritimum</name>
    <dbReference type="NCBI Taxonomy" id="2020948"/>
    <lineage>
        <taxon>Bacteria</taxon>
        <taxon>Bacillati</taxon>
        <taxon>Bacillota</taxon>
        <taxon>Clostridia</taxon>
        <taxon>Peptostreptococcales</taxon>
        <taxon>Peptostreptococcaceae</taxon>
        <taxon>Romboutsia</taxon>
    </lineage>
</organism>
<sequence length="189" mass="20330">MKKNKTIAYMMAATLLIGGAGLGTKALFSDQAEAKGNDLKITMGNLHVKSYESDWKVTSGKGTEVKQGDAKNKFKDVKPGDSFEKKVTIKNEGSLDQMISISGGGAKAGVSISSDVIIKNDLDNAKDFLLKPGQEKDFSIKVKISEDIFGEYGKDGSWNLESLCGADYSNMLDGYSINATQVKVGENQK</sequence>
<keyword evidence="1" id="KW-0732">Signal</keyword>
<evidence type="ECO:0000313" key="2">
    <source>
        <dbReference type="EMBL" id="RDY22509.1"/>
    </source>
</evidence>
<dbReference type="RefSeq" id="WP_095406056.1">
    <property type="nucleotide sequence ID" value="NZ_NOJZ02000045.1"/>
</dbReference>
<evidence type="ECO:0000256" key="1">
    <source>
        <dbReference type="SAM" id="SignalP"/>
    </source>
</evidence>
<dbReference type="Proteomes" id="UP000243494">
    <property type="component" value="Unassembled WGS sequence"/>
</dbReference>
<keyword evidence="3" id="KW-1185">Reference proteome</keyword>
<reference evidence="2 3" key="1">
    <citation type="journal article" date="2017" name="Genome Announc.">
        <title>Draft Genome Sequence of Romboutsia maritimum sp. nov. Strain CCRI-22766(T), Isolated from Coastal Estuarine Mud.</title>
        <authorList>
            <person name="Maheux A.F."/>
            <person name="Boudreau D.K."/>
            <person name="Berube E."/>
            <person name="Boissinot M."/>
            <person name="Raymond F."/>
            <person name="Brodeur S."/>
            <person name="Corbeil J."/>
            <person name="Brightwell G."/>
            <person name="Broda D."/>
            <person name="Omar R.F."/>
            <person name="Bergeron M.G."/>
        </authorList>
    </citation>
    <scope>NUCLEOTIDE SEQUENCE [LARGE SCALE GENOMIC DNA]</scope>
    <source>
        <strain evidence="2 3">CCRI-22766</strain>
    </source>
</reference>
<dbReference type="EMBL" id="NOJZ02000045">
    <property type="protein sequence ID" value="RDY22509.1"/>
    <property type="molecule type" value="Genomic_DNA"/>
</dbReference>
<feature type="signal peptide" evidence="1">
    <location>
        <begin position="1"/>
        <end position="22"/>
    </location>
</feature>
<protein>
    <submittedName>
        <fullName evidence="2">Uncharacterized protein</fullName>
    </submittedName>
</protein>
<comment type="caution">
    <text evidence="2">The sequence shown here is derived from an EMBL/GenBank/DDBJ whole genome shotgun (WGS) entry which is preliminary data.</text>
</comment>
<gene>
    <name evidence="2" type="ORF">CHF27_013035</name>
</gene>
<dbReference type="OrthoDB" id="2156977at2"/>
<name>A0A371IPV5_9FIRM</name>
<evidence type="ECO:0000313" key="3">
    <source>
        <dbReference type="Proteomes" id="UP000243494"/>
    </source>
</evidence>
<accession>A0A371IPV5</accession>
<feature type="chain" id="PRO_5038816503" evidence="1">
    <location>
        <begin position="23"/>
        <end position="189"/>
    </location>
</feature>
<proteinExistence type="predicted"/>